<reference evidence="3 4" key="1">
    <citation type="journal article" date="2017" name="Mycologia">
        <title>Bifiguratus adelaidae, gen. et sp. nov., a new member of Mucoromycotina in endophytic and soil-dwelling habitats.</title>
        <authorList>
            <person name="Torres-Cruz T.J."/>
            <person name="Billingsley Tobias T.L."/>
            <person name="Almatruk M."/>
            <person name="Hesse C."/>
            <person name="Kuske C.R."/>
            <person name="Desiro A."/>
            <person name="Benucci G.M."/>
            <person name="Bonito G."/>
            <person name="Stajich J.E."/>
            <person name="Dunlap C."/>
            <person name="Arnold A.E."/>
            <person name="Porras-Alfaro A."/>
        </authorList>
    </citation>
    <scope>NUCLEOTIDE SEQUENCE [LARGE SCALE GENOMIC DNA]</scope>
    <source>
        <strain evidence="3 4">AZ0501</strain>
    </source>
</reference>
<evidence type="ECO:0000256" key="2">
    <source>
        <dbReference type="SAM" id="Phobius"/>
    </source>
</evidence>
<gene>
    <name evidence="3" type="ORF">BZG36_05169</name>
</gene>
<evidence type="ECO:0000256" key="1">
    <source>
        <dbReference type="SAM" id="MobiDB-lite"/>
    </source>
</evidence>
<proteinExistence type="predicted"/>
<evidence type="ECO:0000313" key="4">
    <source>
        <dbReference type="Proteomes" id="UP000242875"/>
    </source>
</evidence>
<keyword evidence="2" id="KW-0472">Membrane</keyword>
<dbReference type="EMBL" id="MVBO01000234">
    <property type="protein sequence ID" value="OZJ01809.1"/>
    <property type="molecule type" value="Genomic_DNA"/>
</dbReference>
<dbReference type="Proteomes" id="UP000242875">
    <property type="component" value="Unassembled WGS sequence"/>
</dbReference>
<feature type="region of interest" description="Disordered" evidence="1">
    <location>
        <begin position="22"/>
        <end position="62"/>
    </location>
</feature>
<organism evidence="3 4">
    <name type="scientific">Bifiguratus adelaidae</name>
    <dbReference type="NCBI Taxonomy" id="1938954"/>
    <lineage>
        <taxon>Eukaryota</taxon>
        <taxon>Fungi</taxon>
        <taxon>Fungi incertae sedis</taxon>
        <taxon>Mucoromycota</taxon>
        <taxon>Mucoromycotina</taxon>
        <taxon>Endogonomycetes</taxon>
        <taxon>Endogonales</taxon>
        <taxon>Endogonales incertae sedis</taxon>
        <taxon>Bifiguratus</taxon>
    </lineage>
</organism>
<feature type="transmembrane region" description="Helical" evidence="2">
    <location>
        <begin position="189"/>
        <end position="209"/>
    </location>
</feature>
<keyword evidence="2" id="KW-1133">Transmembrane helix</keyword>
<evidence type="ECO:0000313" key="3">
    <source>
        <dbReference type="EMBL" id="OZJ01809.1"/>
    </source>
</evidence>
<keyword evidence="2" id="KW-0812">Transmembrane</keyword>
<dbReference type="AlphaFoldDB" id="A0A261XTX7"/>
<dbReference type="OrthoDB" id="2140426at2759"/>
<name>A0A261XTX7_9FUNG</name>
<sequence>MSLPRGFTPETWQYQVAEQIVREGERPPQHSKTTYDDMPQSLPSPSRRTSQLPTTGFSSLPSRKPLPIYQAYLIPQEQVGGEAQDPLQNLRHHFVLPQRPPSATLPAEPLPFHTKQRIADNAHSASTLSSIRITQDTHDPLTQGTMDVPTVPTTNLHLGGYRHVPDSATHLYPSEPFPSTTLRPSIQKGSLLFVFGFLMPPLWWTGAILPRKPSTIREARWRQLNRMMSVMSVVIVFGIIGIGIWQAKTR</sequence>
<keyword evidence="4" id="KW-1185">Reference proteome</keyword>
<accession>A0A261XTX7</accession>
<comment type="caution">
    <text evidence="3">The sequence shown here is derived from an EMBL/GenBank/DDBJ whole genome shotgun (WGS) entry which is preliminary data.</text>
</comment>
<feature type="transmembrane region" description="Helical" evidence="2">
    <location>
        <begin position="230"/>
        <end position="247"/>
    </location>
</feature>
<feature type="compositionally biased region" description="Polar residues" evidence="1">
    <location>
        <begin position="41"/>
        <end position="61"/>
    </location>
</feature>
<protein>
    <submittedName>
        <fullName evidence="3">Uncharacterized protein</fullName>
    </submittedName>
</protein>